<proteinExistence type="predicted"/>
<keyword evidence="4" id="KW-1185">Reference proteome</keyword>
<sequence length="414" mass="46093">MADQSIGEACQDDLRKAQSKPETSGDKDELGDDDDDQYVNDRDVGQVRIRNSSLREQNSRAQKRYRERQKVQKVQLESELSALRQQALELQDAERKKQQTKARIETLKHKLKENEVTISVLRAQTTSQLSRAKGEGRLEANSFEGAVSDDVVKAFTSHLSRMNEKTITGLTFTANEREEILLDTKNLCNLLQSGDQGGPLWLKSLLIADLSLPTVLEKELQLQFWKKVSDSIRLSPTQVQQLRQSGSDLLQRLDTLYLYRRMLCGQLESLCTVLQTLVGQFISQSSQDTAEISICIQKSGVEGLTVLGALQDNFSSEAQLIEAFHTNSAKFLDDDQRTRFRCALSLKQDDEQSGSCRISLGSETNNHQLFATSSCAPFATGRDVSSIAKLNLGSSAGILASGQHLLLQSMFLAT</sequence>
<dbReference type="InterPro" id="IPR004827">
    <property type="entry name" value="bZIP"/>
</dbReference>
<evidence type="ECO:0000259" key="2">
    <source>
        <dbReference type="PROSITE" id="PS00036"/>
    </source>
</evidence>
<feature type="region of interest" description="Disordered" evidence="1">
    <location>
        <begin position="1"/>
        <end position="68"/>
    </location>
</feature>
<organism evidence="3 4">
    <name type="scientific">Cymbomonas tetramitiformis</name>
    <dbReference type="NCBI Taxonomy" id="36881"/>
    <lineage>
        <taxon>Eukaryota</taxon>
        <taxon>Viridiplantae</taxon>
        <taxon>Chlorophyta</taxon>
        <taxon>Pyramimonadophyceae</taxon>
        <taxon>Pyramimonadales</taxon>
        <taxon>Pyramimonadaceae</taxon>
        <taxon>Cymbomonas</taxon>
    </lineage>
</organism>
<evidence type="ECO:0000256" key="1">
    <source>
        <dbReference type="SAM" id="MobiDB-lite"/>
    </source>
</evidence>
<evidence type="ECO:0000313" key="4">
    <source>
        <dbReference type="Proteomes" id="UP001190700"/>
    </source>
</evidence>
<comment type="caution">
    <text evidence="3">The sequence shown here is derived from an EMBL/GenBank/DDBJ whole genome shotgun (WGS) entry which is preliminary data.</text>
</comment>
<dbReference type="GO" id="GO:0003700">
    <property type="term" value="F:DNA-binding transcription factor activity"/>
    <property type="evidence" value="ECO:0007669"/>
    <property type="project" value="InterPro"/>
</dbReference>
<evidence type="ECO:0000313" key="3">
    <source>
        <dbReference type="EMBL" id="KAK3275828.1"/>
    </source>
</evidence>
<reference evidence="3 4" key="1">
    <citation type="journal article" date="2015" name="Genome Biol. Evol.">
        <title>Comparative Genomics of a Bacterivorous Green Alga Reveals Evolutionary Causalities and Consequences of Phago-Mixotrophic Mode of Nutrition.</title>
        <authorList>
            <person name="Burns J.A."/>
            <person name="Paasch A."/>
            <person name="Narechania A."/>
            <person name="Kim E."/>
        </authorList>
    </citation>
    <scope>NUCLEOTIDE SEQUENCE [LARGE SCALE GENOMIC DNA]</scope>
    <source>
        <strain evidence="3 4">PLY_AMNH</strain>
    </source>
</reference>
<name>A0AAE0GDB7_9CHLO</name>
<accession>A0AAE0GDB7</accession>
<dbReference type="EMBL" id="LGRX02006989">
    <property type="protein sequence ID" value="KAK3275828.1"/>
    <property type="molecule type" value="Genomic_DNA"/>
</dbReference>
<feature type="compositionally biased region" description="Polar residues" evidence="1">
    <location>
        <begin position="49"/>
        <end position="60"/>
    </location>
</feature>
<dbReference type="PROSITE" id="PS00036">
    <property type="entry name" value="BZIP_BASIC"/>
    <property type="match status" value="1"/>
</dbReference>
<dbReference type="Proteomes" id="UP001190700">
    <property type="component" value="Unassembled WGS sequence"/>
</dbReference>
<feature type="compositionally biased region" description="Acidic residues" evidence="1">
    <location>
        <begin position="29"/>
        <end position="38"/>
    </location>
</feature>
<feature type="domain" description="BZIP" evidence="2">
    <location>
        <begin position="55"/>
        <end position="68"/>
    </location>
</feature>
<protein>
    <recommendedName>
        <fullName evidence="2">BZIP domain-containing protein</fullName>
    </recommendedName>
</protein>
<dbReference type="AlphaFoldDB" id="A0AAE0GDB7"/>
<gene>
    <name evidence="3" type="ORF">CYMTET_16059</name>
</gene>